<keyword evidence="2" id="KW-1185">Reference proteome</keyword>
<dbReference type="AlphaFoldDB" id="A0AAV4CWI3"/>
<evidence type="ECO:0000313" key="1">
    <source>
        <dbReference type="EMBL" id="GFO36272.1"/>
    </source>
</evidence>
<gene>
    <name evidence="1" type="ORF">PoB_006277700</name>
</gene>
<organism evidence="1 2">
    <name type="scientific">Plakobranchus ocellatus</name>
    <dbReference type="NCBI Taxonomy" id="259542"/>
    <lineage>
        <taxon>Eukaryota</taxon>
        <taxon>Metazoa</taxon>
        <taxon>Spiralia</taxon>
        <taxon>Lophotrochozoa</taxon>
        <taxon>Mollusca</taxon>
        <taxon>Gastropoda</taxon>
        <taxon>Heterobranchia</taxon>
        <taxon>Euthyneura</taxon>
        <taxon>Panpulmonata</taxon>
        <taxon>Sacoglossa</taxon>
        <taxon>Placobranchoidea</taxon>
        <taxon>Plakobranchidae</taxon>
        <taxon>Plakobranchus</taxon>
    </lineage>
</organism>
<evidence type="ECO:0000313" key="2">
    <source>
        <dbReference type="Proteomes" id="UP000735302"/>
    </source>
</evidence>
<comment type="caution">
    <text evidence="1">The sequence shown here is derived from an EMBL/GenBank/DDBJ whole genome shotgun (WGS) entry which is preliminary data.</text>
</comment>
<accession>A0AAV4CWI3</accession>
<name>A0AAV4CWI3_9GAST</name>
<proteinExistence type="predicted"/>
<dbReference type="Proteomes" id="UP000735302">
    <property type="component" value="Unassembled WGS sequence"/>
</dbReference>
<protein>
    <submittedName>
        <fullName evidence="1">Uncharacterized protein</fullName>
    </submittedName>
</protein>
<dbReference type="EMBL" id="BLXT01007044">
    <property type="protein sequence ID" value="GFO36272.1"/>
    <property type="molecule type" value="Genomic_DNA"/>
</dbReference>
<sequence length="155" mass="17470">MSRSSGPLANSTFPTMTLRMTLEMDRNTQRLHFTTHFLGNQGNVIYFYQQTALTSQLAFLGQSFTHHNTFIFSVSRHVDFSTAYLSYQDRHTEISRPLWSSRAAQFVTTGTAFPLAIQPLFHPGRCPSPQSRKCAFCMILSCTVATIPAHAFLAE</sequence>
<reference evidence="1 2" key="1">
    <citation type="journal article" date="2021" name="Elife">
        <title>Chloroplast acquisition without the gene transfer in kleptoplastic sea slugs, Plakobranchus ocellatus.</title>
        <authorList>
            <person name="Maeda T."/>
            <person name="Takahashi S."/>
            <person name="Yoshida T."/>
            <person name="Shimamura S."/>
            <person name="Takaki Y."/>
            <person name="Nagai Y."/>
            <person name="Toyoda A."/>
            <person name="Suzuki Y."/>
            <person name="Arimoto A."/>
            <person name="Ishii H."/>
            <person name="Satoh N."/>
            <person name="Nishiyama T."/>
            <person name="Hasebe M."/>
            <person name="Maruyama T."/>
            <person name="Minagawa J."/>
            <person name="Obokata J."/>
            <person name="Shigenobu S."/>
        </authorList>
    </citation>
    <scope>NUCLEOTIDE SEQUENCE [LARGE SCALE GENOMIC DNA]</scope>
</reference>